<evidence type="ECO:0000256" key="2">
    <source>
        <dbReference type="ARBA" id="ARBA00023163"/>
    </source>
</evidence>
<dbReference type="PANTHER" id="PTHR16515">
    <property type="entry name" value="PR DOMAIN ZINC FINGER PROTEIN"/>
    <property type="match status" value="1"/>
</dbReference>
<keyword evidence="2" id="KW-0804">Transcription</keyword>
<feature type="region of interest" description="Disordered" evidence="4">
    <location>
        <begin position="378"/>
        <end position="403"/>
    </location>
</feature>
<evidence type="ECO:0000256" key="1">
    <source>
        <dbReference type="ARBA" id="ARBA00023015"/>
    </source>
</evidence>
<gene>
    <name evidence="8" type="primary">LOC102801688</name>
</gene>
<feature type="compositionally biased region" description="Polar residues" evidence="4">
    <location>
        <begin position="392"/>
        <end position="403"/>
    </location>
</feature>
<keyword evidence="3" id="KW-0479">Metal-binding</keyword>
<dbReference type="SMART" id="SM00355">
    <property type="entry name" value="ZnF_C2H2"/>
    <property type="match status" value="4"/>
</dbReference>
<dbReference type="Gene3D" id="2.170.270.10">
    <property type="entry name" value="SET domain"/>
    <property type="match status" value="1"/>
</dbReference>
<dbReference type="InterPro" id="IPR046341">
    <property type="entry name" value="SET_dom_sf"/>
</dbReference>
<dbReference type="Pfam" id="PF21549">
    <property type="entry name" value="PRDM2_PR"/>
    <property type="match status" value="1"/>
</dbReference>
<dbReference type="SMART" id="SM00317">
    <property type="entry name" value="SET"/>
    <property type="match status" value="1"/>
</dbReference>
<dbReference type="InterPro" id="IPR013087">
    <property type="entry name" value="Znf_C2H2_type"/>
</dbReference>
<evidence type="ECO:0000313" key="8">
    <source>
        <dbReference type="RefSeq" id="XP_006811492.1"/>
    </source>
</evidence>
<dbReference type="InterPro" id="IPR001214">
    <property type="entry name" value="SET_dom"/>
</dbReference>
<feature type="region of interest" description="Disordered" evidence="4">
    <location>
        <begin position="279"/>
        <end position="298"/>
    </location>
</feature>
<name>A0ABM0LUQ1_SACKO</name>
<protein>
    <submittedName>
        <fullName evidence="8">PR domain zinc finger protein 1-like</fullName>
    </submittedName>
</protein>
<feature type="non-terminal residue" evidence="8">
    <location>
        <position position="591"/>
    </location>
</feature>
<dbReference type="InterPro" id="IPR036236">
    <property type="entry name" value="Znf_C2H2_sf"/>
</dbReference>
<organism evidence="7 8">
    <name type="scientific">Saccoglossus kowalevskii</name>
    <name type="common">Acorn worm</name>
    <dbReference type="NCBI Taxonomy" id="10224"/>
    <lineage>
        <taxon>Eukaryota</taxon>
        <taxon>Metazoa</taxon>
        <taxon>Hemichordata</taxon>
        <taxon>Enteropneusta</taxon>
        <taxon>Harrimaniidae</taxon>
        <taxon>Saccoglossus</taxon>
    </lineage>
</organism>
<dbReference type="PROSITE" id="PS50280">
    <property type="entry name" value="SET"/>
    <property type="match status" value="1"/>
</dbReference>
<dbReference type="SUPFAM" id="SSF57667">
    <property type="entry name" value="beta-beta-alpha zinc fingers"/>
    <property type="match status" value="2"/>
</dbReference>
<feature type="compositionally biased region" description="Polar residues" evidence="4">
    <location>
        <begin position="244"/>
        <end position="265"/>
    </location>
</feature>
<dbReference type="SUPFAM" id="SSF82199">
    <property type="entry name" value="SET domain"/>
    <property type="match status" value="1"/>
</dbReference>
<feature type="domain" description="C2H2-type" evidence="5">
    <location>
        <begin position="498"/>
        <end position="525"/>
    </location>
</feature>
<evidence type="ECO:0000259" key="5">
    <source>
        <dbReference type="PROSITE" id="PS50157"/>
    </source>
</evidence>
<evidence type="ECO:0000313" key="7">
    <source>
        <dbReference type="Proteomes" id="UP000694865"/>
    </source>
</evidence>
<dbReference type="InterPro" id="IPR044413">
    <property type="entry name" value="PRDM1_PR-SET"/>
</dbReference>
<keyword evidence="7" id="KW-1185">Reference proteome</keyword>
<sequence length="591" mass="68035">MAKRRQRMRFTRKRRGKKVKLNKAKMAREINWKDLAEDEYKSKSIYIVYDQPFDEKTEERNSRAEESLPQNLHFNKTDDQSEIIGVYSNDFIPQGTRFGPLIGKKYNKDEVKNGANRKYFWRIYKDKEFEFYIDGLDVNESNWMRYVNPAHTSDQQNLVACQNGMEVYFYTIKPIEKNAELLVWYCKEFAERLNYPPTGELMMQKIQQAMVRKSYIQEEVAISMETDSLDEKDDESQVMDLSHKTSSSSPASENNTDTASLSKYQSNGPNTVFVYNKSQAKGDRPLNKSETLSFSSSPQLMTTSEGLSVYNPFLGMQSSDKPVMSSFLQTSLQSNLMNSLDPIFSSRNFPFDGILKHPSYFSQSANTGLNLSTEPMRPFNHLQHPKKKQKTQHNSATSNFDHQPSIPSLVSLASMSNNMQAHSHTAYSPPIPRPGENALNLSKRKKANNPNYGHKSLPYQLEKKNGKIHYECNVCNKVFGQLSNLKVHLRVHSGERPFKCETCGKGFTQLAHLQKHYLVHTGEKPHKCESCGKCFSSTSNLKTHMRLHSGEKPYQCKECSARFTQYVHLRLHRRLHSREGDDPISSEEIKK</sequence>
<dbReference type="PANTHER" id="PTHR16515:SF59">
    <property type="entry name" value="PR DOMAIN ZINC FINGER PROTEIN 1"/>
    <property type="match status" value="1"/>
</dbReference>
<feature type="domain" description="C2H2-type" evidence="5">
    <location>
        <begin position="554"/>
        <end position="581"/>
    </location>
</feature>
<dbReference type="Gene3D" id="3.30.160.60">
    <property type="entry name" value="Classic Zinc Finger"/>
    <property type="match status" value="4"/>
</dbReference>
<evidence type="ECO:0000256" key="3">
    <source>
        <dbReference type="PROSITE-ProRule" id="PRU00042"/>
    </source>
</evidence>
<evidence type="ECO:0000259" key="6">
    <source>
        <dbReference type="PROSITE" id="PS50280"/>
    </source>
</evidence>
<feature type="domain" description="C2H2-type" evidence="5">
    <location>
        <begin position="470"/>
        <end position="497"/>
    </location>
</feature>
<reference evidence="8" key="1">
    <citation type="submission" date="2025-08" db="UniProtKB">
        <authorList>
            <consortium name="RefSeq"/>
        </authorList>
    </citation>
    <scope>IDENTIFICATION</scope>
    <source>
        <tissue evidence="8">Testes</tissue>
    </source>
</reference>
<keyword evidence="1" id="KW-0805">Transcription regulation</keyword>
<feature type="compositionally biased region" description="Acidic residues" evidence="4">
    <location>
        <begin position="227"/>
        <end position="237"/>
    </location>
</feature>
<dbReference type="GeneID" id="102801688"/>
<feature type="compositionally biased region" description="Polar residues" evidence="4">
    <location>
        <begin position="288"/>
        <end position="298"/>
    </location>
</feature>
<keyword evidence="3" id="KW-0863">Zinc-finger</keyword>
<accession>A0ABM0LUQ1</accession>
<proteinExistence type="predicted"/>
<dbReference type="PROSITE" id="PS50157">
    <property type="entry name" value="ZINC_FINGER_C2H2_2"/>
    <property type="match status" value="4"/>
</dbReference>
<dbReference type="Pfam" id="PF00096">
    <property type="entry name" value="zf-C2H2"/>
    <property type="match status" value="4"/>
</dbReference>
<dbReference type="CDD" id="cd19187">
    <property type="entry name" value="PR-SET_PRDM1"/>
    <property type="match status" value="1"/>
</dbReference>
<dbReference type="InterPro" id="IPR050331">
    <property type="entry name" value="Zinc_finger"/>
</dbReference>
<feature type="domain" description="SET" evidence="6">
    <location>
        <begin position="70"/>
        <end position="186"/>
    </location>
</feature>
<dbReference type="RefSeq" id="XP_006811492.1">
    <property type="nucleotide sequence ID" value="XM_006811429.1"/>
</dbReference>
<feature type="domain" description="C2H2-type" evidence="5">
    <location>
        <begin position="526"/>
        <end position="553"/>
    </location>
</feature>
<evidence type="ECO:0000256" key="4">
    <source>
        <dbReference type="SAM" id="MobiDB-lite"/>
    </source>
</evidence>
<dbReference type="PROSITE" id="PS00028">
    <property type="entry name" value="ZINC_FINGER_C2H2_1"/>
    <property type="match status" value="4"/>
</dbReference>
<dbReference type="Proteomes" id="UP000694865">
    <property type="component" value="Unplaced"/>
</dbReference>
<keyword evidence="3" id="KW-0862">Zinc</keyword>
<feature type="region of interest" description="Disordered" evidence="4">
    <location>
        <begin position="225"/>
        <end position="265"/>
    </location>
</feature>